<feature type="transmembrane region" description="Helical" evidence="1">
    <location>
        <begin position="586"/>
        <end position="607"/>
    </location>
</feature>
<dbReference type="OrthoDB" id="2848at10239"/>
<reference evidence="4" key="3">
    <citation type="submission" date="2016-09" db="EMBL/GenBank/DDBJ databases">
        <title>Genome-wide Diversity of Wild Populations of Erinnyis ello granulovirus (ErelGV).</title>
        <authorList>
            <person name="Brito A.F."/>
            <person name="Melo F.L."/>
            <person name="Ardisson-Araujo D.M.P."/>
            <person name="Sihler W."/>
            <person name="Souza M.L."/>
            <person name="Ribeiro B.M."/>
        </authorList>
    </citation>
    <scope>NUCLEOTIDE SEQUENCE</scope>
    <source>
        <strain evidence="5">ErelGV-00</strain>
        <strain evidence="4">ErelGV-99</strain>
    </source>
</reference>
<reference evidence="3" key="2">
    <citation type="submission" date="2014-02" db="EMBL/GenBank/DDBJ databases">
        <authorList>
            <person name="Ardisson-Araujo D.M.P."/>
            <person name="Melo F.L."/>
            <person name="Andrade M.S."/>
            <person name="Sihler W."/>
            <person name="Bao S.N."/>
            <person name="Ribeiro B.M."/>
            <person name="Souza M.L."/>
        </authorList>
    </citation>
    <scope>NUCLEOTIDE SEQUENCE</scope>
    <source>
        <strain evidence="3">S86</strain>
    </source>
</reference>
<evidence type="ECO:0000259" key="2">
    <source>
        <dbReference type="Pfam" id="PF08404"/>
    </source>
</evidence>
<evidence type="ECO:0000313" key="4">
    <source>
        <dbReference type="EMBL" id="ARX71654.1"/>
    </source>
</evidence>
<dbReference type="Proteomes" id="UP000201628">
    <property type="component" value="Segment"/>
</dbReference>
<dbReference type="EMBL" id="KJ406702">
    <property type="protein sequence ID" value="AIS92055.1"/>
    <property type="molecule type" value="Genomic_DNA"/>
</dbReference>
<gene>
    <name evidence="3" type="primary">p74</name>
    <name evidence="4" type="ORF">EREL_055</name>
</gene>
<dbReference type="InterPro" id="IPR013613">
    <property type="entry name" value="Baculo_p74_N"/>
</dbReference>
<dbReference type="Pfam" id="PF04583">
    <property type="entry name" value="Baculo_p74"/>
    <property type="match status" value="1"/>
</dbReference>
<protein>
    <submittedName>
        <fullName evidence="3">p74</fullName>
    </submittedName>
</protein>
<feature type="transmembrane region" description="Helical" evidence="1">
    <location>
        <begin position="619"/>
        <end position="638"/>
    </location>
</feature>
<dbReference type="EMBL" id="KX859082">
    <property type="protein sequence ID" value="ARX71784.1"/>
    <property type="molecule type" value="Genomic_DNA"/>
</dbReference>
<evidence type="ECO:0000313" key="3">
    <source>
        <dbReference type="EMBL" id="AIS92055.1"/>
    </source>
</evidence>
<keyword evidence="6" id="KW-1185">Reference proteome</keyword>
<feature type="transmembrane region" description="Helical" evidence="1">
    <location>
        <begin position="437"/>
        <end position="459"/>
    </location>
</feature>
<keyword evidence="1" id="KW-0812">Transmembrane</keyword>
<proteinExistence type="predicted"/>
<keyword evidence="1" id="KW-0472">Membrane</keyword>
<dbReference type="KEGG" id="vg:20712735"/>
<organism evidence="3 6">
    <name type="scientific">Erinnyis ello granulovirus</name>
    <dbReference type="NCBI Taxonomy" id="307444"/>
    <lineage>
        <taxon>Viruses</taxon>
        <taxon>Viruses incertae sedis</taxon>
        <taxon>Naldaviricetes</taxon>
        <taxon>Lefavirales</taxon>
        <taxon>Baculoviridae</taxon>
        <taxon>Betabaculovirus</taxon>
        <taxon>Betabaculovirus erellonis</taxon>
    </lineage>
</organism>
<dbReference type="GO" id="GO:0019058">
    <property type="term" value="P:viral life cycle"/>
    <property type="evidence" value="ECO:0007669"/>
    <property type="project" value="InterPro"/>
</dbReference>
<dbReference type="GeneID" id="20712735"/>
<evidence type="ECO:0000313" key="5">
    <source>
        <dbReference type="EMBL" id="ARX71784.1"/>
    </source>
</evidence>
<dbReference type="Pfam" id="PF08404">
    <property type="entry name" value="Baculo_p74_N"/>
    <property type="match status" value="1"/>
</dbReference>
<dbReference type="RefSeq" id="YP_009091894.1">
    <property type="nucleotide sequence ID" value="NC_025257.1"/>
</dbReference>
<dbReference type="EMBL" id="KX859081">
    <property type="protein sequence ID" value="ARX71654.1"/>
    <property type="molecule type" value="Genomic_DNA"/>
</dbReference>
<feature type="domain" description="Baculoviridae p74 N-terminal" evidence="2">
    <location>
        <begin position="5"/>
        <end position="303"/>
    </location>
</feature>
<sequence length="654" mass="74620">MATPTQLDLIDAVQYLTNRDALSYIPRWRAKFPHILINYTIRWATNFDYYVPQDLRQTTAVVVTLDFSKEGCEAMSCYPYTETGVIDYFTSPIGGYTQTSNTAVQYNQPACFHLDSALAARDNNIQSVELRYAPTHNKCVMVDSMTKVWMNAPYLRTSKHVVRGVDDVPGFDVAYDSNPDFPERISAKFNDAYCRRFGRFLSDNACSQPWYEVFVSFILGESILTTFKLATQHVFDDLRDYDYTRPSAVLPEPPQPEGVTMLEEWLRIRDSTLDTGAEEELLANIFPMRNTNEQLVYTANKGFNLEPVSQNSYNGLVEELLSRRRLMLYEFKGAPRNATTNNLESVIIEFLEDHSFLLGILVDMGFDSLTSSVTMLITQLNKVLIPSLKRMLLMQSRRITAVLLGETYKAAMVHALNRTFIATISVVAKTTVRTVKAALSTVNLALTFLTVADIVLMIWDPFGYSNMFPRNYLDDLSNAFLAAYYESIDAPTRDLITFQPLHYSNLVFVDDEEYFAESMLHLADYLAALDINSNGQVIDLMQGETIDDFDEQSLTGVSLAANDTWAYFKWFCERHNYLLSTQYIRVNHIVVGGTLSVCIACLVYYMNIYDTFTNTQQHVHVHLLLLSIVVLCVLLYMLPSLQYYFSLIKHGYNL</sequence>
<accession>A0A097DAM7</accession>
<keyword evidence="1" id="KW-1133">Transmembrane helix</keyword>
<evidence type="ECO:0000313" key="6">
    <source>
        <dbReference type="Proteomes" id="UP000201628"/>
    </source>
</evidence>
<name>A0A097DAM7_9BBAC</name>
<evidence type="ECO:0000256" key="1">
    <source>
        <dbReference type="SAM" id="Phobius"/>
    </source>
</evidence>
<dbReference type="InterPro" id="IPR007663">
    <property type="entry name" value="Baculo_p74"/>
</dbReference>
<reference evidence="3 6" key="1">
    <citation type="journal article" date="2014" name="BMC Genomics">
        <title>Genome sequence of Erinnyis ello granulovirus (ErelGV), a natural cassava hornworm pesticide and the first sequenced sphingid-infecting betabaculovirus.</title>
        <authorList>
            <person name="Ardisson-Araujo D.M."/>
            <person name="de Melo F.L."/>
            <person name="Andrade M.D."/>
            <person name="Sihler W."/>
            <person name="Bao S.N."/>
            <person name="Ribeiro B.M."/>
            <person name="de Souza M.L."/>
        </authorList>
    </citation>
    <scope>NUCLEOTIDE SEQUENCE [LARGE SCALE GENOMIC DNA]</scope>
    <source>
        <strain evidence="3">S86</strain>
    </source>
</reference>